<protein>
    <submittedName>
        <fullName evidence="1">Uncharacterized protein</fullName>
    </submittedName>
</protein>
<dbReference type="EMBL" id="FOCV01000015">
    <property type="protein sequence ID" value="SEO33985.1"/>
    <property type="molecule type" value="Genomic_DNA"/>
</dbReference>
<gene>
    <name evidence="1" type="ORF">RTCCBAU85039_3595</name>
    <name evidence="2" type="ORF">SAMN05216228_1015113</name>
</gene>
<accession>A0A1H8NWF4</accession>
<reference evidence="1" key="1">
    <citation type="submission" date="2016-10" db="EMBL/GenBank/DDBJ databases">
        <authorList>
            <person name="de Groot N.N."/>
        </authorList>
    </citation>
    <scope>NUCLEOTIDE SEQUENCE [LARGE SCALE GENOMIC DNA]</scope>
    <source>
        <strain evidence="1">CCBAU85039</strain>
    </source>
</reference>
<evidence type="ECO:0000313" key="1">
    <source>
        <dbReference type="EMBL" id="SEH99895.1"/>
    </source>
</evidence>
<evidence type="ECO:0000313" key="2">
    <source>
        <dbReference type="EMBL" id="SEO33985.1"/>
    </source>
</evidence>
<dbReference type="OrthoDB" id="8449091at2"/>
<sequence>MKTVDVQEPTFFDAQDLAACQSVFDELLKEIGLAKESEEAGRIAAIVIDLYQQGVRDRSHLKVMVENARSLFGSYNPMTAATK</sequence>
<reference evidence="2 4" key="3">
    <citation type="submission" date="2016-10" db="EMBL/GenBank/DDBJ databases">
        <authorList>
            <person name="Varghese N."/>
            <person name="Submissions S."/>
        </authorList>
    </citation>
    <scope>NUCLEOTIDE SEQUENCE [LARGE SCALE GENOMIC DNA]</scope>
    <source>
        <strain evidence="2 4">CGMCC 1.7071</strain>
    </source>
</reference>
<evidence type="ECO:0000313" key="4">
    <source>
        <dbReference type="Proteomes" id="UP000198939"/>
    </source>
</evidence>
<keyword evidence="4" id="KW-1185">Reference proteome</keyword>
<reference evidence="3" key="2">
    <citation type="submission" date="2016-10" db="EMBL/GenBank/DDBJ databases">
        <authorList>
            <person name="Wibberg D."/>
        </authorList>
    </citation>
    <scope>NUCLEOTIDE SEQUENCE [LARGE SCALE GENOMIC DNA]</scope>
</reference>
<proteinExistence type="predicted"/>
<dbReference type="Proteomes" id="UP000198939">
    <property type="component" value="Unassembled WGS sequence"/>
</dbReference>
<organism evidence="1 3">
    <name type="scientific">Rhizobium tibeticum</name>
    <dbReference type="NCBI Taxonomy" id="501024"/>
    <lineage>
        <taxon>Bacteria</taxon>
        <taxon>Pseudomonadati</taxon>
        <taxon>Pseudomonadota</taxon>
        <taxon>Alphaproteobacteria</taxon>
        <taxon>Hyphomicrobiales</taxon>
        <taxon>Rhizobiaceae</taxon>
        <taxon>Rhizobium/Agrobacterium group</taxon>
        <taxon>Rhizobium</taxon>
    </lineage>
</organism>
<dbReference type="Proteomes" id="UP000183063">
    <property type="component" value="Unassembled WGS sequence"/>
</dbReference>
<dbReference type="RefSeq" id="WP_072377340.1">
    <property type="nucleotide sequence ID" value="NZ_FNXB01000018.1"/>
</dbReference>
<dbReference type="EMBL" id="FNXB01000018">
    <property type="protein sequence ID" value="SEH99895.1"/>
    <property type="molecule type" value="Genomic_DNA"/>
</dbReference>
<name>A0A1H8NWF4_9HYPH</name>
<dbReference type="STRING" id="501024.RTCCBAU85039_3595"/>
<dbReference type="AlphaFoldDB" id="A0A1H8NWF4"/>
<evidence type="ECO:0000313" key="3">
    <source>
        <dbReference type="Proteomes" id="UP000183063"/>
    </source>
</evidence>